<dbReference type="PANTHER" id="PTHR30489:SF0">
    <property type="entry name" value="LIPOPROTEIN-RELEASING SYSTEM TRANSMEMBRANE PROTEIN LOLE"/>
    <property type="match status" value="1"/>
</dbReference>
<dbReference type="Pfam" id="PF12704">
    <property type="entry name" value="MacB_PCD"/>
    <property type="match status" value="1"/>
</dbReference>
<keyword evidence="3" id="KW-0813">Transport</keyword>
<dbReference type="InterPro" id="IPR051447">
    <property type="entry name" value="Lipoprotein-release_system"/>
</dbReference>
<evidence type="ECO:0000256" key="3">
    <source>
        <dbReference type="ARBA" id="ARBA00022448"/>
    </source>
</evidence>
<evidence type="ECO:0000256" key="1">
    <source>
        <dbReference type="ARBA" id="ARBA00004651"/>
    </source>
</evidence>
<organism evidence="11 12">
    <name type="scientific">Shewanella fodinae</name>
    <dbReference type="NCBI Taxonomy" id="552357"/>
    <lineage>
        <taxon>Bacteria</taxon>
        <taxon>Pseudomonadati</taxon>
        <taxon>Pseudomonadota</taxon>
        <taxon>Gammaproteobacteria</taxon>
        <taxon>Alteromonadales</taxon>
        <taxon>Shewanellaceae</taxon>
        <taxon>Shewanella</taxon>
    </lineage>
</organism>
<accession>A0A4R2FLN5</accession>
<dbReference type="NCBIfam" id="NF008357">
    <property type="entry name" value="PRK11146.1"/>
    <property type="match status" value="1"/>
</dbReference>
<comment type="caution">
    <text evidence="11">The sequence shown here is derived from an EMBL/GenBank/DDBJ whole genome shotgun (WGS) entry which is preliminary data.</text>
</comment>
<keyword evidence="11" id="KW-0449">Lipoprotein</keyword>
<keyword evidence="5 8" id="KW-0812">Transmembrane</keyword>
<dbReference type="InterPro" id="IPR011925">
    <property type="entry name" value="LolCE_TM"/>
</dbReference>
<evidence type="ECO:0000256" key="5">
    <source>
        <dbReference type="ARBA" id="ARBA00022692"/>
    </source>
</evidence>
<keyword evidence="7 8" id="KW-0472">Membrane</keyword>
<proteinExistence type="inferred from homology"/>
<keyword evidence="6 8" id="KW-1133">Transmembrane helix</keyword>
<dbReference type="GO" id="GO:0042953">
    <property type="term" value="P:lipoprotein transport"/>
    <property type="evidence" value="ECO:0007669"/>
    <property type="project" value="InterPro"/>
</dbReference>
<dbReference type="InterPro" id="IPR025857">
    <property type="entry name" value="MacB_PCD"/>
</dbReference>
<evidence type="ECO:0000256" key="4">
    <source>
        <dbReference type="ARBA" id="ARBA00022475"/>
    </source>
</evidence>
<dbReference type="EMBL" id="SLWF01000009">
    <property type="protein sequence ID" value="TCN85441.1"/>
    <property type="molecule type" value="Genomic_DNA"/>
</dbReference>
<name>A0A4R2FLN5_9GAMM</name>
<reference evidence="11 12" key="1">
    <citation type="submission" date="2019-03" db="EMBL/GenBank/DDBJ databases">
        <title>Freshwater and sediment microbial communities from various areas in North America, analyzing microbe dynamics in response to fracking.</title>
        <authorList>
            <person name="Lamendella R."/>
        </authorList>
    </citation>
    <scope>NUCLEOTIDE SEQUENCE [LARGE SCALE GENOMIC DNA]</scope>
    <source>
        <strain evidence="11 12">74A</strain>
    </source>
</reference>
<feature type="transmembrane region" description="Helical" evidence="8">
    <location>
        <begin position="318"/>
        <end position="343"/>
    </location>
</feature>
<evidence type="ECO:0000259" key="10">
    <source>
        <dbReference type="Pfam" id="PF12704"/>
    </source>
</evidence>
<feature type="domain" description="ABC3 transporter permease C-terminal" evidence="9">
    <location>
        <begin position="276"/>
        <end position="408"/>
    </location>
</feature>
<evidence type="ECO:0000313" key="11">
    <source>
        <dbReference type="EMBL" id="TCN85441.1"/>
    </source>
</evidence>
<evidence type="ECO:0000256" key="6">
    <source>
        <dbReference type="ARBA" id="ARBA00022989"/>
    </source>
</evidence>
<evidence type="ECO:0000256" key="2">
    <source>
        <dbReference type="ARBA" id="ARBA00005236"/>
    </source>
</evidence>
<feature type="transmembrane region" description="Helical" evidence="8">
    <location>
        <begin position="273"/>
        <end position="297"/>
    </location>
</feature>
<evidence type="ECO:0000256" key="8">
    <source>
        <dbReference type="SAM" id="Phobius"/>
    </source>
</evidence>
<dbReference type="RefSeq" id="WP_133038713.1">
    <property type="nucleotide sequence ID" value="NZ_SLWF01000009.1"/>
</dbReference>
<keyword evidence="4" id="KW-1003">Cell membrane</keyword>
<dbReference type="Pfam" id="PF02687">
    <property type="entry name" value="FtsX"/>
    <property type="match status" value="1"/>
</dbReference>
<keyword evidence="12" id="KW-1185">Reference proteome</keyword>
<dbReference type="GO" id="GO:0044874">
    <property type="term" value="P:lipoprotein localization to outer membrane"/>
    <property type="evidence" value="ECO:0007669"/>
    <property type="project" value="TreeGrafter"/>
</dbReference>
<protein>
    <submittedName>
        <fullName evidence="11">Lipoprotein-releasing system permease protein</fullName>
    </submittedName>
</protein>
<comment type="subcellular location">
    <subcellularLocation>
        <location evidence="1">Cell membrane</location>
        <topology evidence="1">Multi-pass membrane protein</topology>
    </subcellularLocation>
</comment>
<dbReference type="InterPro" id="IPR003838">
    <property type="entry name" value="ABC3_permease_C"/>
</dbReference>
<dbReference type="Proteomes" id="UP000294832">
    <property type="component" value="Unassembled WGS sequence"/>
</dbReference>
<evidence type="ECO:0000259" key="9">
    <source>
        <dbReference type="Pfam" id="PF02687"/>
    </source>
</evidence>
<dbReference type="AlphaFoldDB" id="A0A4R2FLN5"/>
<gene>
    <name evidence="11" type="ORF">EDC91_109101</name>
</gene>
<feature type="transmembrane region" description="Helical" evidence="8">
    <location>
        <begin position="21"/>
        <end position="48"/>
    </location>
</feature>
<dbReference type="GO" id="GO:0098797">
    <property type="term" value="C:plasma membrane protein complex"/>
    <property type="evidence" value="ECO:0007669"/>
    <property type="project" value="TreeGrafter"/>
</dbReference>
<comment type="similarity">
    <text evidence="2">Belongs to the ABC-4 integral membrane protein family. LolC/E subfamily.</text>
</comment>
<feature type="domain" description="MacB-like periplasmic core" evidence="10">
    <location>
        <begin position="27"/>
        <end position="231"/>
    </location>
</feature>
<dbReference type="OrthoDB" id="9808461at2"/>
<dbReference type="NCBIfam" id="TIGR02212">
    <property type="entry name" value="lolCE"/>
    <property type="match status" value="1"/>
</dbReference>
<feature type="transmembrane region" description="Helical" evidence="8">
    <location>
        <begin position="382"/>
        <end position="402"/>
    </location>
</feature>
<evidence type="ECO:0000256" key="7">
    <source>
        <dbReference type="ARBA" id="ARBA00023136"/>
    </source>
</evidence>
<dbReference type="PANTHER" id="PTHR30489">
    <property type="entry name" value="LIPOPROTEIN-RELEASING SYSTEM TRANSMEMBRANE PROTEIN LOLE"/>
    <property type="match status" value="1"/>
</dbReference>
<sequence>MKSTLPLLLGWRFYRARQRSGFISFISFASTAGIALGVAVLILVLSAMNGFESELEKRLLGVVPQGELLSAGQPIANWRQMLSDASAIHGITAAAPMVKMQGLVQKPGGFAGVQVVGIDPALEQHVSTLGNYLSPGWQSLQGDGNHIVMGQGLLKKLGLKVGDSVTLYLPPPRGTGAATDIGRARSHTLVISGSFSVGGELDFANAYVPLAYAQKLLGLGDAVTAVRIKVARVFEAPKLIRELGYQQQQMLYISDWTRTQGHLYQDIQMVRTVMYLVLALVIAVACFNIVSTLVMAVRDKAAEIAILMTMGFGRRAMMAVFVVQGALNGIVGCVLGTVCGVLLAQNLSAIAAFIEQLTGHKFLSADVYFIDFLPSRLEPSDVLLVLVMALMMSLLATLYPAYRASRIVPAQALAAR</sequence>
<evidence type="ECO:0000313" key="12">
    <source>
        <dbReference type="Proteomes" id="UP000294832"/>
    </source>
</evidence>